<name>A0A4Y3R912_STRCI</name>
<organism evidence="1 2">
    <name type="scientific">Streptomyces cacaoi</name>
    <dbReference type="NCBI Taxonomy" id="1898"/>
    <lineage>
        <taxon>Bacteria</taxon>
        <taxon>Bacillati</taxon>
        <taxon>Actinomycetota</taxon>
        <taxon>Actinomycetes</taxon>
        <taxon>Kitasatosporales</taxon>
        <taxon>Streptomycetaceae</taxon>
        <taxon>Streptomyces</taxon>
    </lineage>
</organism>
<gene>
    <name evidence="1" type="ORF">SCA03_48710</name>
</gene>
<comment type="caution">
    <text evidence="1">The sequence shown here is derived from an EMBL/GenBank/DDBJ whole genome shotgun (WGS) entry which is preliminary data.</text>
</comment>
<dbReference type="AlphaFoldDB" id="A0A4Y3R912"/>
<protein>
    <submittedName>
        <fullName evidence="1">Uncharacterized protein</fullName>
    </submittedName>
</protein>
<keyword evidence="2" id="KW-1185">Reference proteome</keyword>
<evidence type="ECO:0000313" key="1">
    <source>
        <dbReference type="EMBL" id="GEB52320.1"/>
    </source>
</evidence>
<accession>A0A4Y3R912</accession>
<reference evidence="1 2" key="1">
    <citation type="submission" date="2019-06" db="EMBL/GenBank/DDBJ databases">
        <title>Whole genome shotgun sequence of Streptomyces cacaoi subsp. cacaoi NBRC 12748.</title>
        <authorList>
            <person name="Hosoyama A."/>
            <person name="Uohara A."/>
            <person name="Ohji S."/>
            <person name="Ichikawa N."/>
        </authorList>
    </citation>
    <scope>NUCLEOTIDE SEQUENCE [LARGE SCALE GENOMIC DNA]</scope>
    <source>
        <strain evidence="1 2">NBRC 12748</strain>
    </source>
</reference>
<sequence>MSPTTKITSSRGPMARLSGGCPDAGSGWGACAAGPLADTGPLPTGGSGARAAARGLKVSVPTVRRATPAVSRPAARFPRIPPAFPVFLPVFPVFPGFPAVLPRCSCPAAAGSGSGGIRAGWWHLFFLIEV</sequence>
<evidence type="ECO:0000313" key="2">
    <source>
        <dbReference type="Proteomes" id="UP000319210"/>
    </source>
</evidence>
<dbReference type="EMBL" id="BJMM01000030">
    <property type="protein sequence ID" value="GEB52320.1"/>
    <property type="molecule type" value="Genomic_DNA"/>
</dbReference>
<proteinExistence type="predicted"/>
<dbReference type="Proteomes" id="UP000319210">
    <property type="component" value="Unassembled WGS sequence"/>
</dbReference>